<name>A0ABW9F613_9FIRM</name>
<accession>A0ABW9F613</accession>
<dbReference type="InterPro" id="IPR019931">
    <property type="entry name" value="LPXTG_anchor"/>
</dbReference>
<evidence type="ECO:0000259" key="10">
    <source>
        <dbReference type="Pfam" id="PF17802"/>
    </source>
</evidence>
<dbReference type="InterPro" id="IPR041033">
    <property type="entry name" value="SpaA_PFL_dom_1"/>
</dbReference>
<gene>
    <name evidence="11" type="ORF">ABGF40_04290</name>
</gene>
<comment type="caution">
    <text evidence="11">The sequence shown here is derived from an EMBL/GenBank/DDBJ whole genome shotgun (WGS) entry which is preliminary data.</text>
</comment>
<evidence type="ECO:0000259" key="8">
    <source>
        <dbReference type="Pfam" id="PF16569"/>
    </source>
</evidence>
<feature type="transmembrane region" description="Helical" evidence="5">
    <location>
        <begin position="671"/>
        <end position="693"/>
    </location>
</feature>
<feature type="domain" description="Gram-positive pilin backbone subunit 2 Cna-B-like" evidence="8">
    <location>
        <begin position="248"/>
        <end position="362"/>
    </location>
</feature>
<organism evidence="11 12">
    <name type="scientific">Helcococcus bovis</name>
    <dbReference type="NCBI Taxonomy" id="3153252"/>
    <lineage>
        <taxon>Bacteria</taxon>
        <taxon>Bacillati</taxon>
        <taxon>Bacillota</taxon>
        <taxon>Tissierellia</taxon>
        <taxon>Tissierellales</taxon>
        <taxon>Peptoniphilaceae</taxon>
        <taxon>Helcococcus</taxon>
    </lineage>
</organism>
<evidence type="ECO:0000259" key="7">
    <source>
        <dbReference type="Pfam" id="PF16555"/>
    </source>
</evidence>
<dbReference type="InterPro" id="IPR013783">
    <property type="entry name" value="Ig-like_fold"/>
</dbReference>
<dbReference type="InterPro" id="IPR032332">
    <property type="entry name" value="GramPos_pilinD3"/>
</dbReference>
<dbReference type="NCBIfam" id="TIGR01167">
    <property type="entry name" value="LPXTG_anchor"/>
    <property type="match status" value="1"/>
</dbReference>
<reference evidence="11 12" key="1">
    <citation type="journal article" date="2024" name="Front. Microbiol.">
        <title>Pangenomic and biochemical analyses of Helcococcus ovis reveal widespread tetracycline resistance and a novel bacterial species, Helcococcus bovis.</title>
        <authorList>
            <person name="Cunha F."/>
            <person name="Zhai Y."/>
            <person name="Casaro S."/>
            <person name="Jones K.L."/>
            <person name="Hernandez M."/>
            <person name="Bisinotto R.S."/>
            <person name="Kariyawasam S."/>
            <person name="Brown M.B."/>
            <person name="Phillips A."/>
            <person name="Jeong K.C."/>
            <person name="Galvao K.N."/>
        </authorList>
    </citation>
    <scope>NUCLEOTIDE SEQUENCE [LARGE SCALE GENOMIC DNA]</scope>
    <source>
        <strain evidence="11 12">KG197</strain>
    </source>
</reference>
<evidence type="ECO:0000256" key="5">
    <source>
        <dbReference type="SAM" id="Phobius"/>
    </source>
</evidence>
<evidence type="ECO:0000259" key="6">
    <source>
        <dbReference type="Pfam" id="PF00746"/>
    </source>
</evidence>
<proteinExistence type="predicted"/>
<feature type="domain" description="SpaA-like prealbumin fold" evidence="10">
    <location>
        <begin position="587"/>
        <end position="637"/>
    </location>
</feature>
<dbReference type="InterPro" id="IPR032364">
    <property type="entry name" value="GramPos_pilinD1_N"/>
</dbReference>
<feature type="domain" description="Gram-positive pilin backbone subunit 3 Cna-B-like" evidence="9">
    <location>
        <begin position="421"/>
        <end position="508"/>
    </location>
</feature>
<feature type="domain" description="Gram-positive pilin subunit D1 N-terminal" evidence="7">
    <location>
        <begin position="36"/>
        <end position="196"/>
    </location>
</feature>
<keyword evidence="3" id="KW-0732">Signal</keyword>
<dbReference type="NCBIfam" id="TIGR04226">
    <property type="entry name" value="RrgB_K2N_iso_D2"/>
    <property type="match status" value="1"/>
</dbReference>
<keyword evidence="12" id="KW-1185">Reference proteome</keyword>
<keyword evidence="4" id="KW-0572">Peptidoglycan-anchor</keyword>
<evidence type="ECO:0000256" key="2">
    <source>
        <dbReference type="ARBA" id="ARBA00022525"/>
    </source>
</evidence>
<dbReference type="Pfam" id="PF00746">
    <property type="entry name" value="Gram_pos_anchor"/>
    <property type="match status" value="1"/>
</dbReference>
<dbReference type="Pfam" id="PF16555">
    <property type="entry name" value="GramPos_pilinD1"/>
    <property type="match status" value="1"/>
</dbReference>
<keyword evidence="1" id="KW-0134">Cell wall</keyword>
<protein>
    <submittedName>
        <fullName evidence="11">SpaA isopeptide-forming pilin-related protein</fullName>
    </submittedName>
</protein>
<dbReference type="Gene3D" id="2.60.40.1140">
    <property type="entry name" value="Collagen-binding surface protein Cna, B-type domain"/>
    <property type="match status" value="1"/>
</dbReference>
<dbReference type="EMBL" id="JBFNFH010000008">
    <property type="protein sequence ID" value="MFM1524885.1"/>
    <property type="molecule type" value="Genomic_DNA"/>
</dbReference>
<evidence type="ECO:0000256" key="3">
    <source>
        <dbReference type="ARBA" id="ARBA00022729"/>
    </source>
</evidence>
<dbReference type="Gene3D" id="1.20.58.90">
    <property type="match status" value="1"/>
</dbReference>
<dbReference type="Pfam" id="PF16569">
    <property type="entry name" value="GramPos_pilinBB"/>
    <property type="match status" value="1"/>
</dbReference>
<dbReference type="Gene3D" id="2.60.40.10">
    <property type="entry name" value="Immunoglobulins"/>
    <property type="match status" value="2"/>
</dbReference>
<keyword evidence="2" id="KW-0964">Secreted</keyword>
<dbReference type="Pfam" id="PF17802">
    <property type="entry name" value="SpaA"/>
    <property type="match status" value="1"/>
</dbReference>
<evidence type="ECO:0000256" key="4">
    <source>
        <dbReference type="ARBA" id="ARBA00023088"/>
    </source>
</evidence>
<dbReference type="InterPro" id="IPR032334">
    <property type="entry name" value="GramPos_pilinBB"/>
</dbReference>
<evidence type="ECO:0000256" key="1">
    <source>
        <dbReference type="ARBA" id="ARBA00022512"/>
    </source>
</evidence>
<evidence type="ECO:0000259" key="9">
    <source>
        <dbReference type="Pfam" id="PF16570"/>
    </source>
</evidence>
<feature type="domain" description="Gram-positive cocci surface proteins LPxTG" evidence="6">
    <location>
        <begin position="659"/>
        <end position="697"/>
    </location>
</feature>
<dbReference type="Proteomes" id="UP001629536">
    <property type="component" value="Unassembled WGS sequence"/>
</dbReference>
<dbReference type="Pfam" id="PF16570">
    <property type="entry name" value="GramPos_pilinD3"/>
    <property type="match status" value="1"/>
</dbReference>
<evidence type="ECO:0000313" key="12">
    <source>
        <dbReference type="Proteomes" id="UP001629536"/>
    </source>
</evidence>
<dbReference type="InterPro" id="IPR026466">
    <property type="entry name" value="Fim_isopep_form_D2_dom"/>
</dbReference>
<sequence length="702" mass="76941">MKKRILSEFLAFIMVFAMVLGFYTPMNPKATEATSHTTDVVIHKIVMPASDLASHTDEGKDPKYVGNQITEIDKYFTNGKEVAGVAFKVYKLDVNGKVTGDTLKSGEPAKDKYTLVKNGGKDFFITEASGVKVSGLADGTYIITEDKENTTYKADGNQLAAAKAIPTKLVLPQAKNDGTGYFGTGSAALHIYPKNTEEKPKIDKNFMKDNNFTEAEVQAAVNSGKVDAKAGADYNNYALEKSTVNAQIGREIPYQVKTEIPKDAKYENLAWNDVMTKGLTFNQDSLVIKMNDIALDSQYYEVVKDSQGFKLSLTKQGLDYLKTEAAKAAVTFELNYSATVNGDTIVDKPETNNISLDYSNKPGKSSIPTEVKPRNKEITVIKTWASDGQDITKADETVSAAFTLQVQNDDGRWSNVETYVATSNEKFTHTFKNLDDDKNYRVIERVSGYKPEYVTEQPDGTVKIVNNKDNENPTPLNPTEPKVVTYGKKFVKTSQTDTERLAGAEFLVKNASGHYLARKSDAASRTENDLVVSTKKLLDAAVKAYNERKNDINIDTLKANIDKAQADYNAAVVAANNAFEWVQDKADANIVKLVSDSQGRFEITGLGAGTYYLEETKAPDGYALPTNTFEFTVGEGTYAGIDTEIQYNKDNADNGYGQQVKNNKVTIPQTGGIGTIIFTVAGLIIMGGAIYALKKNNQEVEA</sequence>
<keyword evidence="5" id="KW-0472">Membrane</keyword>
<dbReference type="RefSeq" id="WP_408126549.1">
    <property type="nucleotide sequence ID" value="NZ_JBFNFH010000008.1"/>
</dbReference>
<dbReference type="SUPFAM" id="SSF49478">
    <property type="entry name" value="Cna protein B-type domain"/>
    <property type="match status" value="1"/>
</dbReference>
<dbReference type="Gene3D" id="2.60.40.740">
    <property type="match status" value="1"/>
</dbReference>
<keyword evidence="5" id="KW-0812">Transmembrane</keyword>
<keyword evidence="5" id="KW-1133">Transmembrane helix</keyword>
<evidence type="ECO:0000313" key="11">
    <source>
        <dbReference type="EMBL" id="MFM1524885.1"/>
    </source>
</evidence>